<comment type="caution">
    <text evidence="2">The sequence shown here is derived from an EMBL/GenBank/DDBJ whole genome shotgun (WGS) entry which is preliminary data.</text>
</comment>
<evidence type="ECO:0000256" key="1">
    <source>
        <dbReference type="SAM" id="MobiDB-lite"/>
    </source>
</evidence>
<name>A0A4C1YYZ0_EUMVA</name>
<dbReference type="EMBL" id="BGZK01001443">
    <property type="protein sequence ID" value="GBP80024.1"/>
    <property type="molecule type" value="Genomic_DNA"/>
</dbReference>
<proteinExistence type="predicted"/>
<organism evidence="2 3">
    <name type="scientific">Eumeta variegata</name>
    <name type="common">Bagworm moth</name>
    <name type="synonym">Eumeta japonica</name>
    <dbReference type="NCBI Taxonomy" id="151549"/>
    <lineage>
        <taxon>Eukaryota</taxon>
        <taxon>Metazoa</taxon>
        <taxon>Ecdysozoa</taxon>
        <taxon>Arthropoda</taxon>
        <taxon>Hexapoda</taxon>
        <taxon>Insecta</taxon>
        <taxon>Pterygota</taxon>
        <taxon>Neoptera</taxon>
        <taxon>Endopterygota</taxon>
        <taxon>Lepidoptera</taxon>
        <taxon>Glossata</taxon>
        <taxon>Ditrysia</taxon>
        <taxon>Tineoidea</taxon>
        <taxon>Psychidae</taxon>
        <taxon>Oiketicinae</taxon>
        <taxon>Eumeta</taxon>
    </lineage>
</organism>
<feature type="region of interest" description="Disordered" evidence="1">
    <location>
        <begin position="22"/>
        <end position="46"/>
    </location>
</feature>
<protein>
    <submittedName>
        <fullName evidence="2">Uncharacterized protein</fullName>
    </submittedName>
</protein>
<dbReference type="AlphaFoldDB" id="A0A4C1YYZ0"/>
<sequence>MEFLYLPSGSIIRSVYPRLISQKAHSQRRRPSPGPRPAGDPGALGAPIAELVTHPPLILTIKDKLRDIRSPEAAVNAFQETAKDI</sequence>
<accession>A0A4C1YYZ0</accession>
<evidence type="ECO:0000313" key="2">
    <source>
        <dbReference type="EMBL" id="GBP80024.1"/>
    </source>
</evidence>
<gene>
    <name evidence="2" type="ORF">EVAR_53164_1</name>
</gene>
<dbReference type="Proteomes" id="UP000299102">
    <property type="component" value="Unassembled WGS sequence"/>
</dbReference>
<evidence type="ECO:0000313" key="3">
    <source>
        <dbReference type="Proteomes" id="UP000299102"/>
    </source>
</evidence>
<keyword evidence="3" id="KW-1185">Reference proteome</keyword>
<reference evidence="2 3" key="1">
    <citation type="journal article" date="2019" name="Commun. Biol.">
        <title>The bagworm genome reveals a unique fibroin gene that provides high tensile strength.</title>
        <authorList>
            <person name="Kono N."/>
            <person name="Nakamura H."/>
            <person name="Ohtoshi R."/>
            <person name="Tomita M."/>
            <person name="Numata K."/>
            <person name="Arakawa K."/>
        </authorList>
    </citation>
    <scope>NUCLEOTIDE SEQUENCE [LARGE SCALE GENOMIC DNA]</scope>
</reference>